<feature type="region of interest" description="Disordered" evidence="1">
    <location>
        <begin position="152"/>
        <end position="182"/>
    </location>
</feature>
<evidence type="ECO:0000256" key="2">
    <source>
        <dbReference type="SAM" id="SignalP"/>
    </source>
</evidence>
<keyword evidence="2" id="KW-0732">Signal</keyword>
<name>A0A8T3D585_9TELE</name>
<gene>
    <name evidence="3" type="ORF">AGOR_G00167520</name>
</gene>
<proteinExistence type="predicted"/>
<feature type="signal peptide" evidence="2">
    <location>
        <begin position="1"/>
        <end position="22"/>
    </location>
</feature>
<evidence type="ECO:0008006" key="5">
    <source>
        <dbReference type="Google" id="ProtNLM"/>
    </source>
</evidence>
<reference evidence="3" key="1">
    <citation type="submission" date="2021-01" db="EMBL/GenBank/DDBJ databases">
        <authorList>
            <person name="Zahm M."/>
            <person name="Roques C."/>
            <person name="Cabau C."/>
            <person name="Klopp C."/>
            <person name="Donnadieu C."/>
            <person name="Jouanno E."/>
            <person name="Lampietro C."/>
            <person name="Louis A."/>
            <person name="Herpin A."/>
            <person name="Echchiki A."/>
            <person name="Berthelot C."/>
            <person name="Parey E."/>
            <person name="Roest-Crollius H."/>
            <person name="Braasch I."/>
            <person name="Postlethwait J."/>
            <person name="Bobe J."/>
            <person name="Montfort J."/>
            <person name="Bouchez O."/>
            <person name="Begum T."/>
            <person name="Mejri S."/>
            <person name="Adams A."/>
            <person name="Chen W.-J."/>
            <person name="Guiguen Y."/>
        </authorList>
    </citation>
    <scope>NUCLEOTIDE SEQUENCE</scope>
    <source>
        <tissue evidence="3">Blood</tissue>
    </source>
</reference>
<evidence type="ECO:0000256" key="1">
    <source>
        <dbReference type="SAM" id="MobiDB-lite"/>
    </source>
</evidence>
<dbReference type="EMBL" id="JAERUA010000015">
    <property type="protein sequence ID" value="KAI1889885.1"/>
    <property type="molecule type" value="Genomic_DNA"/>
</dbReference>
<comment type="caution">
    <text evidence="3">The sequence shown here is derived from an EMBL/GenBank/DDBJ whole genome shotgun (WGS) entry which is preliminary data.</text>
</comment>
<dbReference type="Pfam" id="PF17823">
    <property type="entry name" value="DUF5585"/>
    <property type="match status" value="1"/>
</dbReference>
<dbReference type="InterPro" id="IPR041056">
    <property type="entry name" value="DUF5585"/>
</dbReference>
<dbReference type="OrthoDB" id="10071013at2759"/>
<evidence type="ECO:0000313" key="3">
    <source>
        <dbReference type="EMBL" id="KAI1889885.1"/>
    </source>
</evidence>
<feature type="chain" id="PRO_5035942311" description="Apple domain-containing protein" evidence="2">
    <location>
        <begin position="23"/>
        <end position="204"/>
    </location>
</feature>
<accession>A0A8T3D585</accession>
<sequence length="204" mass="22534">MAQCTLLAATLALLLLVMPCLFSHVEESPRIIASQTMENNTICASACAVSKLCNWPVFDTKNKMCHFIKCPVNTVCQNITVEELLRNEETDIQPDSGDLFMFPNSSVPNISLDMEVFPVNSSFLTSSNSDLNNTDTIFDEAMENSTFSMTSASDRDVSTVAPSDHAHNQEPTAQNDSPAFDSYKKRDYTQVDYLINGMYSDSGV</sequence>
<dbReference type="AlphaFoldDB" id="A0A8T3D585"/>
<organism evidence="3 4">
    <name type="scientific">Albula goreensis</name>
    <dbReference type="NCBI Taxonomy" id="1534307"/>
    <lineage>
        <taxon>Eukaryota</taxon>
        <taxon>Metazoa</taxon>
        <taxon>Chordata</taxon>
        <taxon>Craniata</taxon>
        <taxon>Vertebrata</taxon>
        <taxon>Euteleostomi</taxon>
        <taxon>Actinopterygii</taxon>
        <taxon>Neopterygii</taxon>
        <taxon>Teleostei</taxon>
        <taxon>Albuliformes</taxon>
        <taxon>Albulidae</taxon>
        <taxon>Albula</taxon>
    </lineage>
</organism>
<protein>
    <recommendedName>
        <fullName evidence="5">Apple domain-containing protein</fullName>
    </recommendedName>
</protein>
<dbReference type="Proteomes" id="UP000829720">
    <property type="component" value="Unassembled WGS sequence"/>
</dbReference>
<evidence type="ECO:0000313" key="4">
    <source>
        <dbReference type="Proteomes" id="UP000829720"/>
    </source>
</evidence>
<keyword evidence="4" id="KW-1185">Reference proteome</keyword>